<dbReference type="InParanoid" id="A0A136IQE4"/>
<feature type="compositionally biased region" description="Basic and acidic residues" evidence="1">
    <location>
        <begin position="123"/>
        <end position="134"/>
    </location>
</feature>
<evidence type="ECO:0000313" key="2">
    <source>
        <dbReference type="EMBL" id="KXJ87147.1"/>
    </source>
</evidence>
<gene>
    <name evidence="2" type="ORF">Micbo1qcDRAFT_179393</name>
</gene>
<protein>
    <submittedName>
        <fullName evidence="2">Uncharacterized protein</fullName>
    </submittedName>
</protein>
<feature type="region of interest" description="Disordered" evidence="1">
    <location>
        <begin position="111"/>
        <end position="171"/>
    </location>
</feature>
<dbReference type="Proteomes" id="UP000070501">
    <property type="component" value="Unassembled WGS sequence"/>
</dbReference>
<feature type="compositionally biased region" description="Polar residues" evidence="1">
    <location>
        <begin position="159"/>
        <end position="171"/>
    </location>
</feature>
<proteinExistence type="predicted"/>
<sequence length="171" mass="18566">MHHALVLGSGMEHGVITTRGRIANLIMPAWRMLEGAGTAVMLQLLAGSNTCYHLCPDNTAARRLVADFDFRGVAAAPPDEVLGTSQAETRYLLGIGSALSSLGNFALRKEQAGAKNQPAAEQYQERHSAAEPKPRPKRPRVYTTEPVRSIGVAEPTPKLQRTCTRPWLHSS</sequence>
<name>A0A136IQE4_9PEZI</name>
<evidence type="ECO:0000313" key="3">
    <source>
        <dbReference type="Proteomes" id="UP000070501"/>
    </source>
</evidence>
<dbReference type="EMBL" id="KQ964264">
    <property type="protein sequence ID" value="KXJ87147.1"/>
    <property type="molecule type" value="Genomic_DNA"/>
</dbReference>
<reference evidence="3" key="1">
    <citation type="submission" date="2016-02" db="EMBL/GenBank/DDBJ databases">
        <title>Draft genome sequence of Microdochium bolleyi, a fungal endophyte of beachgrass.</title>
        <authorList>
            <consortium name="DOE Joint Genome Institute"/>
            <person name="David A.S."/>
            <person name="May G."/>
            <person name="Haridas S."/>
            <person name="Lim J."/>
            <person name="Wang M."/>
            <person name="Labutti K."/>
            <person name="Lipzen A."/>
            <person name="Barry K."/>
            <person name="Grigoriev I.V."/>
        </authorList>
    </citation>
    <scope>NUCLEOTIDE SEQUENCE [LARGE SCALE GENOMIC DNA]</scope>
    <source>
        <strain evidence="3">J235TASD1</strain>
    </source>
</reference>
<evidence type="ECO:0000256" key="1">
    <source>
        <dbReference type="SAM" id="MobiDB-lite"/>
    </source>
</evidence>
<accession>A0A136IQE4</accession>
<dbReference type="AlphaFoldDB" id="A0A136IQE4"/>
<organism evidence="2 3">
    <name type="scientific">Microdochium bolleyi</name>
    <dbReference type="NCBI Taxonomy" id="196109"/>
    <lineage>
        <taxon>Eukaryota</taxon>
        <taxon>Fungi</taxon>
        <taxon>Dikarya</taxon>
        <taxon>Ascomycota</taxon>
        <taxon>Pezizomycotina</taxon>
        <taxon>Sordariomycetes</taxon>
        <taxon>Xylariomycetidae</taxon>
        <taxon>Xylariales</taxon>
        <taxon>Microdochiaceae</taxon>
        <taxon>Microdochium</taxon>
    </lineage>
</organism>
<keyword evidence="3" id="KW-1185">Reference proteome</keyword>